<comment type="caution">
    <text evidence="2">The sequence shown here is derived from an EMBL/GenBank/DDBJ whole genome shotgun (WGS) entry which is preliminary data.</text>
</comment>
<proteinExistence type="predicted"/>
<accession>A0A9P0K049</accession>
<organism evidence="2 3">
    <name type="scientific">Acanthoscelides obtectus</name>
    <name type="common">Bean weevil</name>
    <name type="synonym">Bruchus obtectus</name>
    <dbReference type="NCBI Taxonomy" id="200917"/>
    <lineage>
        <taxon>Eukaryota</taxon>
        <taxon>Metazoa</taxon>
        <taxon>Ecdysozoa</taxon>
        <taxon>Arthropoda</taxon>
        <taxon>Hexapoda</taxon>
        <taxon>Insecta</taxon>
        <taxon>Pterygota</taxon>
        <taxon>Neoptera</taxon>
        <taxon>Endopterygota</taxon>
        <taxon>Coleoptera</taxon>
        <taxon>Polyphaga</taxon>
        <taxon>Cucujiformia</taxon>
        <taxon>Chrysomeloidea</taxon>
        <taxon>Chrysomelidae</taxon>
        <taxon>Bruchinae</taxon>
        <taxon>Bruchini</taxon>
        <taxon>Acanthoscelides</taxon>
    </lineage>
</organism>
<name>A0A9P0K049_ACAOB</name>
<feature type="coiled-coil region" evidence="1">
    <location>
        <begin position="130"/>
        <end position="157"/>
    </location>
</feature>
<evidence type="ECO:0000313" key="3">
    <source>
        <dbReference type="Proteomes" id="UP001152888"/>
    </source>
</evidence>
<evidence type="ECO:0000313" key="2">
    <source>
        <dbReference type="EMBL" id="CAH1961637.1"/>
    </source>
</evidence>
<reference evidence="2" key="1">
    <citation type="submission" date="2022-03" db="EMBL/GenBank/DDBJ databases">
        <authorList>
            <person name="Sayadi A."/>
        </authorList>
    </citation>
    <scope>NUCLEOTIDE SEQUENCE</scope>
</reference>
<protein>
    <submittedName>
        <fullName evidence="2">Uncharacterized protein</fullName>
    </submittedName>
</protein>
<keyword evidence="1" id="KW-0175">Coiled coil</keyword>
<gene>
    <name evidence="2" type="ORF">ACAOBT_LOCUS4263</name>
</gene>
<dbReference type="AlphaFoldDB" id="A0A9P0K049"/>
<sequence length="164" mass="18284">MSSDEEGATCEENAQVKFVELLENYKVVLQKSQVPTMKKVKEAALMKLEAEWQALSGKAIGAVQVVVPPPIETAVSVEVISSEFHSSVMVVETATGSLSKKKKKACLPETSETQNLSTAELQRLVLLEQLQVMRLKKRKLMRELAENESEKELVTEHDNVYPQL</sequence>
<keyword evidence="3" id="KW-1185">Reference proteome</keyword>
<dbReference type="Proteomes" id="UP001152888">
    <property type="component" value="Unassembled WGS sequence"/>
</dbReference>
<dbReference type="EMBL" id="CAKOFQ010006696">
    <property type="protein sequence ID" value="CAH1961637.1"/>
    <property type="molecule type" value="Genomic_DNA"/>
</dbReference>
<evidence type="ECO:0000256" key="1">
    <source>
        <dbReference type="SAM" id="Coils"/>
    </source>
</evidence>